<keyword evidence="2" id="KW-1185">Reference proteome</keyword>
<accession>B1ZWH5</accession>
<name>B1ZWH5_OPITP</name>
<evidence type="ECO:0000313" key="2">
    <source>
        <dbReference type="Proteomes" id="UP000007013"/>
    </source>
</evidence>
<gene>
    <name evidence="1" type="ordered locus">Oter_0007</name>
</gene>
<dbReference type="KEGG" id="ote:Oter_0007"/>
<dbReference type="EMBL" id="CP001032">
    <property type="protein sequence ID" value="ACB73299.1"/>
    <property type="molecule type" value="Genomic_DNA"/>
</dbReference>
<dbReference type="HOGENOM" id="CLU_2863435_0_0_0"/>
<reference evidence="1 2" key="1">
    <citation type="journal article" date="2011" name="J. Bacteriol.">
        <title>Genome sequence of the verrucomicrobium Opitutus terrae PB90-1, an abundant inhabitant of rice paddy soil ecosystems.</title>
        <authorList>
            <person name="van Passel M.W."/>
            <person name="Kant R."/>
            <person name="Palva A."/>
            <person name="Copeland A."/>
            <person name="Lucas S."/>
            <person name="Lapidus A."/>
            <person name="Glavina del Rio T."/>
            <person name="Pitluck S."/>
            <person name="Goltsman E."/>
            <person name="Clum A."/>
            <person name="Sun H."/>
            <person name="Schmutz J."/>
            <person name="Larimer F.W."/>
            <person name="Land M.L."/>
            <person name="Hauser L."/>
            <person name="Kyrpides N."/>
            <person name="Mikhailova N."/>
            <person name="Richardson P.P."/>
            <person name="Janssen P.H."/>
            <person name="de Vos W.M."/>
            <person name="Smidt H."/>
        </authorList>
    </citation>
    <scope>NUCLEOTIDE SEQUENCE [LARGE SCALE GENOMIC DNA]</scope>
    <source>
        <strain evidence="2">DSM 11246 / JCM 15787 / PB90-1</strain>
    </source>
</reference>
<dbReference type="Proteomes" id="UP000007013">
    <property type="component" value="Chromosome"/>
</dbReference>
<sequence length="64" mass="7316">MNCNRRGVATLAVIGRFLNVRRDLPIRQGRKRRDSGYPALQRDVLGYVRRGAESAPYLCLWAVI</sequence>
<dbReference type="AlphaFoldDB" id="B1ZWH5"/>
<proteinExistence type="predicted"/>
<organism evidence="1 2">
    <name type="scientific">Opitutus terrae (strain DSM 11246 / JCM 15787 / PB90-1)</name>
    <dbReference type="NCBI Taxonomy" id="452637"/>
    <lineage>
        <taxon>Bacteria</taxon>
        <taxon>Pseudomonadati</taxon>
        <taxon>Verrucomicrobiota</taxon>
        <taxon>Opitutia</taxon>
        <taxon>Opitutales</taxon>
        <taxon>Opitutaceae</taxon>
        <taxon>Opitutus</taxon>
    </lineage>
</organism>
<dbReference type="STRING" id="452637.Oter_0007"/>
<evidence type="ECO:0000313" key="1">
    <source>
        <dbReference type="EMBL" id="ACB73299.1"/>
    </source>
</evidence>
<protein>
    <submittedName>
        <fullName evidence="1">Uncharacterized protein</fullName>
    </submittedName>
</protein>